<sequence length="194" mass="22162">MDQNGKLSFAEFNQKLLKYISNSVHCDAQEKDIISRFKKLVEQRDACLAQLHKKKELELVYSEDIKGLQQQHAKAVEVLEGIEKKCNLLALEQLSIDGAQLPLKESTEQNKPQGSTDPSHQMNEMLLNRFLRKYCNLYVQFNACGSGIRVLSLADNQYYEFCLNDTTNVAELREHIWSNLAASSGHLNSWESLL</sequence>
<keyword evidence="2" id="KW-1185">Reference proteome</keyword>
<accession>A0A182I8K1</accession>
<dbReference type="KEGG" id="aara:120894546"/>
<organism evidence="1 2">
    <name type="scientific">Anopheles arabiensis</name>
    <name type="common">Mosquito</name>
    <dbReference type="NCBI Taxonomy" id="7173"/>
    <lineage>
        <taxon>Eukaryota</taxon>
        <taxon>Metazoa</taxon>
        <taxon>Ecdysozoa</taxon>
        <taxon>Arthropoda</taxon>
        <taxon>Hexapoda</taxon>
        <taxon>Insecta</taxon>
        <taxon>Pterygota</taxon>
        <taxon>Neoptera</taxon>
        <taxon>Endopterygota</taxon>
        <taxon>Diptera</taxon>
        <taxon>Nematocera</taxon>
        <taxon>Culicoidea</taxon>
        <taxon>Culicidae</taxon>
        <taxon>Anophelinae</taxon>
        <taxon>Anopheles</taxon>
    </lineage>
</organism>
<dbReference type="Proteomes" id="UP000075840">
    <property type="component" value="Unassembled WGS sequence"/>
</dbReference>
<dbReference type="AlphaFoldDB" id="A0A182I8K1"/>
<dbReference type="EnsemblMetazoa" id="AARA009911-RA">
    <property type="protein sequence ID" value="AARA009911-PA"/>
    <property type="gene ID" value="AARA009911"/>
</dbReference>
<dbReference type="RefSeq" id="XP_040153132.1">
    <property type="nucleotide sequence ID" value="XM_040297198.1"/>
</dbReference>
<evidence type="ECO:0000313" key="1">
    <source>
        <dbReference type="EnsemblMetazoa" id="AARA009911-PA"/>
    </source>
</evidence>
<name>A0A182I8K1_ANOAR</name>
<evidence type="ECO:0000313" key="2">
    <source>
        <dbReference type="Proteomes" id="UP000075840"/>
    </source>
</evidence>
<dbReference type="EMBL" id="APCN01003044">
    <property type="status" value="NOT_ANNOTATED_CDS"/>
    <property type="molecule type" value="Genomic_DNA"/>
</dbReference>
<reference evidence="1" key="1">
    <citation type="submission" date="2022-08" db="UniProtKB">
        <authorList>
            <consortium name="EnsemblMetazoa"/>
        </authorList>
    </citation>
    <scope>IDENTIFICATION</scope>
    <source>
        <strain evidence="1">Dongola</strain>
    </source>
</reference>
<dbReference type="GeneID" id="120894546"/>
<dbReference type="VEuPathDB" id="VectorBase:AARA009911"/>
<protein>
    <submittedName>
        <fullName evidence="1">Uncharacterized protein</fullName>
    </submittedName>
</protein>
<dbReference type="VEuPathDB" id="VectorBase:AARA21_009110"/>
<proteinExistence type="predicted"/>